<proteinExistence type="predicted"/>
<name>A0A8J4BQV1_9CHLO</name>
<dbReference type="Proteomes" id="UP000747399">
    <property type="component" value="Unassembled WGS sequence"/>
</dbReference>
<feature type="non-terminal residue" evidence="2">
    <location>
        <position position="1"/>
    </location>
</feature>
<sequence length="101" mass="11132">ARAEPQVCRPGAHSPYLLADTAHLCCSQMHITSHHITSHHITSHHITSHHITSHHITSHHITSHHITSHHTTGQSNTASLQRMKPRGPPLTQHGAAPCLVY</sequence>
<reference evidence="2" key="1">
    <citation type="journal article" date="2021" name="Proc. Natl. Acad. Sci. U.S.A.">
        <title>Three genomes in the algal genus Volvox reveal the fate of a haploid sex-determining region after a transition to homothallism.</title>
        <authorList>
            <person name="Yamamoto K."/>
            <person name="Hamaji T."/>
            <person name="Kawai-Toyooka H."/>
            <person name="Matsuzaki R."/>
            <person name="Takahashi F."/>
            <person name="Nishimura Y."/>
            <person name="Kawachi M."/>
            <person name="Noguchi H."/>
            <person name="Minakuchi Y."/>
            <person name="Umen J.G."/>
            <person name="Toyoda A."/>
            <person name="Nozaki H."/>
        </authorList>
    </citation>
    <scope>NUCLEOTIDE SEQUENCE</scope>
    <source>
        <strain evidence="2">NIES-3780</strain>
    </source>
</reference>
<evidence type="ECO:0000313" key="2">
    <source>
        <dbReference type="EMBL" id="GIL66991.1"/>
    </source>
</evidence>
<evidence type="ECO:0000313" key="3">
    <source>
        <dbReference type="Proteomes" id="UP000747399"/>
    </source>
</evidence>
<dbReference type="EMBL" id="BNCO01000092">
    <property type="protein sequence ID" value="GIL66991.1"/>
    <property type="molecule type" value="Genomic_DNA"/>
</dbReference>
<dbReference type="AlphaFoldDB" id="A0A8J4BQV1"/>
<gene>
    <name evidence="2" type="ORF">Vafri_20390</name>
</gene>
<feature type="region of interest" description="Disordered" evidence="1">
    <location>
        <begin position="68"/>
        <end position="101"/>
    </location>
</feature>
<keyword evidence="3" id="KW-1185">Reference proteome</keyword>
<organism evidence="2 3">
    <name type="scientific">Volvox africanus</name>
    <dbReference type="NCBI Taxonomy" id="51714"/>
    <lineage>
        <taxon>Eukaryota</taxon>
        <taxon>Viridiplantae</taxon>
        <taxon>Chlorophyta</taxon>
        <taxon>core chlorophytes</taxon>
        <taxon>Chlorophyceae</taxon>
        <taxon>CS clade</taxon>
        <taxon>Chlamydomonadales</taxon>
        <taxon>Volvocaceae</taxon>
        <taxon>Volvox</taxon>
    </lineage>
</organism>
<protein>
    <submittedName>
        <fullName evidence="2">Uncharacterized protein</fullName>
    </submittedName>
</protein>
<comment type="caution">
    <text evidence="2">The sequence shown here is derived from an EMBL/GenBank/DDBJ whole genome shotgun (WGS) entry which is preliminary data.</text>
</comment>
<evidence type="ECO:0000256" key="1">
    <source>
        <dbReference type="SAM" id="MobiDB-lite"/>
    </source>
</evidence>
<accession>A0A8J4BQV1</accession>